<dbReference type="Proteomes" id="UP001199044">
    <property type="component" value="Unassembled WGS sequence"/>
</dbReference>
<gene>
    <name evidence="2" type="ORF">LDJ79_16645</name>
</gene>
<dbReference type="InterPro" id="IPR016181">
    <property type="entry name" value="Acyl_CoA_acyltransferase"/>
</dbReference>
<dbReference type="CDD" id="cd04301">
    <property type="entry name" value="NAT_SF"/>
    <property type="match status" value="1"/>
</dbReference>
<comment type="caution">
    <text evidence="2">The sequence shown here is derived from an EMBL/GenBank/DDBJ whole genome shotgun (WGS) entry which is preliminary data.</text>
</comment>
<dbReference type="Pfam" id="PF00583">
    <property type="entry name" value="Acetyltransf_1"/>
    <property type="match status" value="1"/>
</dbReference>
<evidence type="ECO:0000313" key="3">
    <source>
        <dbReference type="Proteomes" id="UP001199044"/>
    </source>
</evidence>
<organism evidence="2 3">
    <name type="scientific">Vibrio tritonius</name>
    <dbReference type="NCBI Taxonomy" id="1435069"/>
    <lineage>
        <taxon>Bacteria</taxon>
        <taxon>Pseudomonadati</taxon>
        <taxon>Pseudomonadota</taxon>
        <taxon>Gammaproteobacteria</taxon>
        <taxon>Vibrionales</taxon>
        <taxon>Vibrionaceae</taxon>
        <taxon>Vibrio</taxon>
    </lineage>
</organism>
<evidence type="ECO:0000313" key="2">
    <source>
        <dbReference type="EMBL" id="MCA2017752.1"/>
    </source>
</evidence>
<dbReference type="RefSeq" id="WP_225251399.1">
    <property type="nucleotide sequence ID" value="NZ_JAIWIU010000118.1"/>
</dbReference>
<dbReference type="PROSITE" id="PS51186">
    <property type="entry name" value="GNAT"/>
    <property type="match status" value="1"/>
</dbReference>
<dbReference type="EMBL" id="JAIWIU010000118">
    <property type="protein sequence ID" value="MCA2017752.1"/>
    <property type="molecule type" value="Genomic_DNA"/>
</dbReference>
<sequence>MNIEIELIELAPFEGFCIKALLLPNGHSVGYINIIINEKVAELCDVFVQDTYVYRWPNFMPEYLSIHRSLNFQNKGIGSRLLSTAIEHSISKGCTQMKGWMHGDKTRLEKFYRTFGFQICGINITLDLKNKG</sequence>
<keyword evidence="3" id="KW-1185">Reference proteome</keyword>
<feature type="domain" description="N-acetyltransferase" evidence="1">
    <location>
        <begin position="1"/>
        <end position="132"/>
    </location>
</feature>
<accession>A0ABS7YS04</accession>
<dbReference type="Gene3D" id="3.40.630.30">
    <property type="match status" value="1"/>
</dbReference>
<dbReference type="SUPFAM" id="SSF55729">
    <property type="entry name" value="Acyl-CoA N-acyltransferases (Nat)"/>
    <property type="match status" value="1"/>
</dbReference>
<dbReference type="InterPro" id="IPR000182">
    <property type="entry name" value="GNAT_dom"/>
</dbReference>
<reference evidence="3" key="1">
    <citation type="submission" date="2023-07" db="EMBL/GenBank/DDBJ databases">
        <title>Molecular identification of indigenous halophilic bacteria isolated from red sea cost, biodegradation of synthetic dyes and assessment of degraded metabolite toxicity.</title>
        <authorList>
            <person name="Chaieb K."/>
            <person name="Altayb H.N."/>
        </authorList>
    </citation>
    <scope>NUCLEOTIDE SEQUENCE [LARGE SCALE GENOMIC DNA]</scope>
    <source>
        <strain evidence="3">K20</strain>
    </source>
</reference>
<proteinExistence type="predicted"/>
<evidence type="ECO:0000259" key="1">
    <source>
        <dbReference type="PROSITE" id="PS51186"/>
    </source>
</evidence>
<name>A0ABS7YS04_9VIBR</name>
<protein>
    <submittedName>
        <fullName evidence="2">GNAT family N-acetyltransferase</fullName>
    </submittedName>
</protein>